<dbReference type="RefSeq" id="XP_010898858.2">
    <property type="nucleotide sequence ID" value="XM_010900556.3"/>
</dbReference>
<dbReference type="PANTHER" id="PTHR23043">
    <property type="entry name" value="HYPOXIA-INDUCIBLE FACTOR 1 ALPHA"/>
    <property type="match status" value="1"/>
</dbReference>
<dbReference type="InterPro" id="IPR056192">
    <property type="entry name" value="bHLH_NPAS4"/>
</dbReference>
<dbReference type="InterPro" id="IPR013655">
    <property type="entry name" value="PAS_fold_3"/>
</dbReference>
<dbReference type="STRING" id="8010.ENSELUP00000035873"/>
<dbReference type="GO" id="GO:0000977">
    <property type="term" value="F:RNA polymerase II transcription regulatory region sequence-specific DNA binding"/>
    <property type="evidence" value="ECO:0007669"/>
    <property type="project" value="TreeGrafter"/>
</dbReference>
<evidence type="ECO:0000313" key="13">
    <source>
        <dbReference type="Ensembl" id="ENSELUP00000035873.3"/>
    </source>
</evidence>
<keyword evidence="9" id="KW-0539">Nucleus</keyword>
<dbReference type="InParanoid" id="A0A3P9A5H4"/>
<reference evidence="14" key="1">
    <citation type="journal article" date="2014" name="PLoS ONE">
        <title>The genome and linkage map of the northern pike (Esox lucius): conserved synteny revealed between the salmonid sister group and the Neoteleostei.</title>
        <authorList>
            <person name="Rondeau E.B."/>
            <person name="Minkley D.R."/>
            <person name="Leong J.S."/>
            <person name="Messmer A.M."/>
            <person name="Jantzen J.R."/>
            <person name="von Schalburg K.R."/>
            <person name="Lemon C."/>
            <person name="Bird N.H."/>
            <person name="Koop B.F."/>
        </authorList>
    </citation>
    <scope>NUCLEOTIDE SEQUENCE</scope>
</reference>
<dbReference type="GO" id="GO:0046983">
    <property type="term" value="F:protein dimerization activity"/>
    <property type="evidence" value="ECO:0007669"/>
    <property type="project" value="InterPro"/>
</dbReference>
<dbReference type="AlphaFoldDB" id="A0A3P9A5H4"/>
<keyword evidence="7" id="KW-0010">Activator</keyword>
<dbReference type="GeneID" id="105028085"/>
<dbReference type="Pfam" id="PF08447">
    <property type="entry name" value="PAS_3"/>
    <property type="match status" value="1"/>
</dbReference>
<evidence type="ECO:0000256" key="4">
    <source>
        <dbReference type="ARBA" id="ARBA00022902"/>
    </source>
</evidence>
<evidence type="ECO:0000259" key="12">
    <source>
        <dbReference type="PROSITE" id="PS50888"/>
    </source>
</evidence>
<dbReference type="PANTHER" id="PTHR23043:SF24">
    <property type="entry name" value="NEURONAL PAS DOMAIN-CONTAINING PROTEIN 4"/>
    <property type="match status" value="1"/>
</dbReference>
<keyword evidence="5" id="KW-0805">Transcription regulation</keyword>
<evidence type="ECO:0000256" key="7">
    <source>
        <dbReference type="ARBA" id="ARBA00023159"/>
    </source>
</evidence>
<dbReference type="CDD" id="cd00130">
    <property type="entry name" value="PAS"/>
    <property type="match status" value="1"/>
</dbReference>
<evidence type="ECO:0000256" key="1">
    <source>
        <dbReference type="ARBA" id="ARBA00004123"/>
    </source>
</evidence>
<dbReference type="SMART" id="SM00091">
    <property type="entry name" value="PAS"/>
    <property type="match status" value="2"/>
</dbReference>
<keyword evidence="6" id="KW-0238">DNA-binding</keyword>
<dbReference type="GeneTree" id="ENSGT00530000064165"/>
<dbReference type="SUPFAM" id="SSF55785">
    <property type="entry name" value="PYP-like sensor domain (PAS domain)"/>
    <property type="match status" value="1"/>
</dbReference>
<sequence>MYRSTKGASKARRDQINAEIRNLKELLPISDTDKARLSYLHIMSLACMYTRKSLFFSQDFRQDETTDLFTFPELSEMMNEFSGFTVLLTSDGKLLYLSDNVADHLGHCMVDLVAQSDSVYDIINPVDHFVMRNSLVSLPTADTDTERLFRCRFNTTKFIRRQGMRDQLMLIRARCLTPPCPASNYWISNPVWVFFCTPLKTNTMARSAPLTPPAEQSFLLACFQSQHQRDMRLLDAEESVCLYLGYDVKSLRSRSWYSLIHPRDLSHACEQHQVLLSGGGERKVEVVLQVEAADHSWVWLYMILQLNIGEAPVSCHNYVISESEAWSIRQQLCLEQNQFPGFLGSGESLSSPDQVFTPSSSGLSAHSFDFSTTPAGGSACEELMQPGGSVPELGLSPLDEQNLPQIPGGQHQWESKTTNLSVGPTTVYPPPSMTDPESDIQTQRRTSVLKRSEPLPSYLTKPLAPLSMHQPQQMGEFACTPPYTPHYGCGHFPFGEKLQLSLDEAVACPLDQTVIMSSYRAPALHSDNHQWIQFPAETQTKLPTTTNSFRTNECSIVGLPQIRGPLYVNVPQRPHHGPLNELPLTPDASPTHPPCSFFSIDSEQEREKEDISLLAKYISSLAEGFSCDPVLPEVTPSNLLSNFNFQATSQNSPFGNECEPCQGPDAVLSQDDISPYEESVLLQSLIKELSSLPLSSSSSSASPSSSAFNSSPPCSPLTPVAKCIPNVVEGEPPLDINHICSVQPTQCSRMAVVGAMMAVRTEPVKRTEDSCEIGMDVKASAEPQLPLPSSAISFTDFQECATALVQPSPAIGLPHAQSLLEELGAMEPLFEADASFTPSWGHNLSCINSHSTVHSPSFYQDGSLRDHAF</sequence>
<keyword evidence="14" id="KW-1185">Reference proteome</keyword>
<reference evidence="13" key="2">
    <citation type="submission" date="2020-02" db="EMBL/GenBank/DDBJ databases">
        <title>Esox lucius (northern pike) genome, fEsoLuc1, primary haplotype.</title>
        <authorList>
            <person name="Myers G."/>
            <person name="Karagic N."/>
            <person name="Meyer A."/>
            <person name="Pippel M."/>
            <person name="Reichard M."/>
            <person name="Winkler S."/>
            <person name="Tracey A."/>
            <person name="Sims Y."/>
            <person name="Howe K."/>
            <person name="Rhie A."/>
            <person name="Formenti G."/>
            <person name="Durbin R."/>
            <person name="Fedrigo O."/>
            <person name="Jarvis E.D."/>
        </authorList>
    </citation>
    <scope>NUCLEOTIDE SEQUENCE [LARGE SCALE GENOMIC DNA]</scope>
</reference>
<dbReference type="GO" id="GO:0007399">
    <property type="term" value="P:nervous system development"/>
    <property type="evidence" value="ECO:0007669"/>
    <property type="project" value="UniProtKB-KW"/>
</dbReference>
<keyword evidence="4" id="KW-0524">Neurogenesis</keyword>
<feature type="domain" description="BHLH" evidence="12">
    <location>
        <begin position="1"/>
        <end position="53"/>
    </location>
</feature>
<dbReference type="PROSITE" id="PS50112">
    <property type="entry name" value="PAS"/>
    <property type="match status" value="1"/>
</dbReference>
<feature type="region of interest" description="Disordered" evidence="10">
    <location>
        <begin position="429"/>
        <end position="449"/>
    </location>
</feature>
<reference evidence="13" key="3">
    <citation type="submission" date="2025-08" db="UniProtKB">
        <authorList>
            <consortium name="Ensembl"/>
        </authorList>
    </citation>
    <scope>IDENTIFICATION</scope>
</reference>
<evidence type="ECO:0000256" key="9">
    <source>
        <dbReference type="ARBA" id="ARBA00023242"/>
    </source>
</evidence>
<feature type="domain" description="PAS" evidence="11">
    <location>
        <begin position="70"/>
        <end position="135"/>
    </location>
</feature>
<dbReference type="PROSITE" id="PS50888">
    <property type="entry name" value="BHLH"/>
    <property type="match status" value="1"/>
</dbReference>
<proteinExistence type="predicted"/>
<dbReference type="Pfam" id="PF23183">
    <property type="entry name" value="bHLH_NPAS4"/>
    <property type="match status" value="1"/>
</dbReference>
<keyword evidence="2" id="KW-0677">Repeat</keyword>
<dbReference type="GO" id="GO:0005634">
    <property type="term" value="C:nucleus"/>
    <property type="evidence" value="ECO:0007669"/>
    <property type="project" value="UniProtKB-SubCell"/>
</dbReference>
<accession>A0A3P9A5H4</accession>
<reference evidence="13" key="4">
    <citation type="submission" date="2025-09" db="UniProtKB">
        <authorList>
            <consortium name="Ensembl"/>
        </authorList>
    </citation>
    <scope>IDENTIFICATION</scope>
</reference>
<evidence type="ECO:0000313" key="14">
    <source>
        <dbReference type="Proteomes" id="UP000265140"/>
    </source>
</evidence>
<evidence type="ECO:0000259" key="11">
    <source>
        <dbReference type="PROSITE" id="PS50112"/>
    </source>
</evidence>
<protein>
    <submittedName>
        <fullName evidence="13">Neuronal PAS domain protein 4b</fullName>
    </submittedName>
</protein>
<evidence type="ECO:0000256" key="8">
    <source>
        <dbReference type="ARBA" id="ARBA00023163"/>
    </source>
</evidence>
<evidence type="ECO:0000256" key="2">
    <source>
        <dbReference type="ARBA" id="ARBA00022737"/>
    </source>
</evidence>
<organism evidence="13 14">
    <name type="scientific">Esox lucius</name>
    <name type="common">Northern pike</name>
    <dbReference type="NCBI Taxonomy" id="8010"/>
    <lineage>
        <taxon>Eukaryota</taxon>
        <taxon>Metazoa</taxon>
        <taxon>Chordata</taxon>
        <taxon>Craniata</taxon>
        <taxon>Vertebrata</taxon>
        <taxon>Euteleostomi</taxon>
        <taxon>Actinopterygii</taxon>
        <taxon>Neopterygii</taxon>
        <taxon>Teleostei</taxon>
        <taxon>Protacanthopterygii</taxon>
        <taxon>Esociformes</taxon>
        <taxon>Esocidae</taxon>
        <taxon>Esox</taxon>
    </lineage>
</organism>
<dbReference type="CDD" id="cd19697">
    <property type="entry name" value="bHLH-PAS_NPAS4_PASD10"/>
    <property type="match status" value="1"/>
</dbReference>
<keyword evidence="8" id="KW-0804">Transcription</keyword>
<evidence type="ECO:0000256" key="6">
    <source>
        <dbReference type="ARBA" id="ARBA00023125"/>
    </source>
</evidence>
<dbReference type="Ensembl" id="ENSELUT00000023978.3">
    <property type="protein sequence ID" value="ENSELUP00000035873.3"/>
    <property type="gene ID" value="ENSELUG00000015024.3"/>
</dbReference>
<dbReference type="InterPro" id="IPR011598">
    <property type="entry name" value="bHLH_dom"/>
</dbReference>
<evidence type="ECO:0000256" key="10">
    <source>
        <dbReference type="SAM" id="MobiDB-lite"/>
    </source>
</evidence>
<dbReference type="InterPro" id="IPR035965">
    <property type="entry name" value="PAS-like_dom_sf"/>
</dbReference>
<dbReference type="GO" id="GO:0000981">
    <property type="term" value="F:DNA-binding transcription factor activity, RNA polymerase II-specific"/>
    <property type="evidence" value="ECO:0007669"/>
    <property type="project" value="TreeGrafter"/>
</dbReference>
<comment type="subcellular location">
    <subcellularLocation>
        <location evidence="1">Nucleus</location>
    </subcellularLocation>
</comment>
<name>A0A3P9A5H4_ESOLU</name>
<dbReference type="InterPro" id="IPR000014">
    <property type="entry name" value="PAS"/>
</dbReference>
<dbReference type="OrthoDB" id="9978016at2759"/>
<dbReference type="GO" id="GO:0030154">
    <property type="term" value="P:cell differentiation"/>
    <property type="evidence" value="ECO:0007669"/>
    <property type="project" value="UniProtKB-KW"/>
</dbReference>
<evidence type="ECO:0000256" key="3">
    <source>
        <dbReference type="ARBA" id="ARBA00022782"/>
    </source>
</evidence>
<keyword evidence="3" id="KW-0221">Differentiation</keyword>
<dbReference type="KEGG" id="els:105028085"/>
<evidence type="ECO:0000256" key="5">
    <source>
        <dbReference type="ARBA" id="ARBA00023015"/>
    </source>
</evidence>
<dbReference type="Proteomes" id="UP000265140">
    <property type="component" value="Chromosome 7"/>
</dbReference>
<dbReference type="Gene3D" id="3.30.450.20">
    <property type="entry name" value="PAS domain"/>
    <property type="match status" value="2"/>
</dbReference>